<proteinExistence type="predicted"/>
<protein>
    <submittedName>
        <fullName evidence="5">AIG2-like family</fullName>
    </submittedName>
</protein>
<feature type="binding site" evidence="3">
    <location>
        <position position="122"/>
    </location>
    <ligand>
        <name>substrate</name>
    </ligand>
</feature>
<dbReference type="Gene3D" id="3.10.490.10">
    <property type="entry name" value="Gamma-glutamyl cyclotransferase-like"/>
    <property type="match status" value="1"/>
</dbReference>
<feature type="active site" description="Proton acceptor" evidence="2">
    <location>
        <position position="79"/>
    </location>
</feature>
<evidence type="ECO:0000313" key="6">
    <source>
        <dbReference type="Proteomes" id="UP000078383"/>
    </source>
</evidence>
<dbReference type="RefSeq" id="WP_055172784.1">
    <property type="nucleotide sequence ID" value="NZ_CZBX01000009.1"/>
</dbReference>
<evidence type="ECO:0000313" key="5">
    <source>
        <dbReference type="EMBL" id="CUQ89760.1"/>
    </source>
</evidence>
<dbReference type="EMBL" id="CZBX01000009">
    <property type="protein sequence ID" value="CUQ89760.1"/>
    <property type="molecule type" value="Genomic_DNA"/>
</dbReference>
<organism evidence="5 6">
    <name type="scientific">[Ruminococcus] torques</name>
    <dbReference type="NCBI Taxonomy" id="33039"/>
    <lineage>
        <taxon>Bacteria</taxon>
        <taxon>Bacillati</taxon>
        <taxon>Bacillota</taxon>
        <taxon>Clostridia</taxon>
        <taxon>Lachnospirales</taxon>
        <taxon>Lachnospiraceae</taxon>
        <taxon>Mediterraneibacter</taxon>
    </lineage>
</organism>
<dbReference type="GO" id="GO:0003839">
    <property type="term" value="F:gamma-glutamylcyclotransferase activity"/>
    <property type="evidence" value="ECO:0007669"/>
    <property type="project" value="InterPro"/>
</dbReference>
<reference evidence="5 6" key="1">
    <citation type="submission" date="2015-09" db="EMBL/GenBank/DDBJ databases">
        <authorList>
            <consortium name="Pathogen Informatics"/>
        </authorList>
    </citation>
    <scope>NUCLEOTIDE SEQUENCE [LARGE SCALE GENOMIC DNA]</scope>
    <source>
        <strain evidence="5 6">2789STDY5834889</strain>
    </source>
</reference>
<evidence type="ECO:0000256" key="2">
    <source>
        <dbReference type="PIRSR" id="PIRSR617939-1"/>
    </source>
</evidence>
<dbReference type="Proteomes" id="UP000078383">
    <property type="component" value="Unassembled WGS sequence"/>
</dbReference>
<feature type="domain" description="Gamma-glutamylcyclotransferase AIG2-like" evidence="4">
    <location>
        <begin position="6"/>
        <end position="120"/>
    </location>
</feature>
<dbReference type="SUPFAM" id="SSF110857">
    <property type="entry name" value="Gamma-glutamyl cyclotransferase-like"/>
    <property type="match status" value="1"/>
</dbReference>
<dbReference type="OrthoDB" id="158990at2"/>
<gene>
    <name evidence="5" type="ORF">ERS852502_02041</name>
</gene>
<sequence length="165" mass="18454">MKESYYFAYGSNMNLDQMAYRCPAASVVEKVKLEGYRLTFCSRGKGCGVATILPEEGSRVEGVLWKITPECEKSLDFYEGYPHLYGKEPVLVQGKDGVKREVMAYTMNAPYKDQPAIPSDLYFMGIVGGCHQNGISSCSVTDALKRVREEVGRQKPSQKKTEVSR</sequence>
<dbReference type="Pfam" id="PF06094">
    <property type="entry name" value="GGACT"/>
    <property type="match status" value="1"/>
</dbReference>
<evidence type="ECO:0000259" key="4">
    <source>
        <dbReference type="Pfam" id="PF06094"/>
    </source>
</evidence>
<feature type="binding site" evidence="3">
    <location>
        <begin position="6"/>
        <end position="11"/>
    </location>
    <ligand>
        <name>substrate</name>
    </ligand>
</feature>
<accession>A0A175A2U6</accession>
<dbReference type="InterPro" id="IPR013024">
    <property type="entry name" value="GGCT-like"/>
</dbReference>
<dbReference type="CDD" id="cd06661">
    <property type="entry name" value="GGCT_like"/>
    <property type="match status" value="1"/>
</dbReference>
<dbReference type="PANTHER" id="PTHR12935:SF0">
    <property type="entry name" value="GAMMA-GLUTAMYLCYCLOTRANSFERASE"/>
    <property type="match status" value="1"/>
</dbReference>
<evidence type="ECO:0000256" key="1">
    <source>
        <dbReference type="ARBA" id="ARBA00023239"/>
    </source>
</evidence>
<dbReference type="PANTHER" id="PTHR12935">
    <property type="entry name" value="GAMMA-GLUTAMYLCYCLOTRANSFERASE"/>
    <property type="match status" value="1"/>
</dbReference>
<dbReference type="InterPro" id="IPR036568">
    <property type="entry name" value="GGCT-like_sf"/>
</dbReference>
<evidence type="ECO:0000256" key="3">
    <source>
        <dbReference type="PIRSR" id="PIRSR617939-2"/>
    </source>
</evidence>
<keyword evidence="1" id="KW-0456">Lyase</keyword>
<dbReference type="AlphaFoldDB" id="A0A175A2U6"/>
<dbReference type="InterPro" id="IPR009288">
    <property type="entry name" value="AIG2-like_dom"/>
</dbReference>
<name>A0A175A2U6_9FIRM</name>
<dbReference type="InterPro" id="IPR017939">
    <property type="entry name" value="G-Glutamylcylcotransferase"/>
</dbReference>